<dbReference type="GO" id="GO:0016787">
    <property type="term" value="F:hydrolase activity"/>
    <property type="evidence" value="ECO:0007669"/>
    <property type="project" value="UniProtKB-KW"/>
</dbReference>
<comment type="cofactor">
    <cofactor evidence="2">
        <name>Mg(2+)</name>
        <dbReference type="ChEBI" id="CHEBI:18420"/>
    </cofactor>
</comment>
<evidence type="ECO:0000259" key="9">
    <source>
        <dbReference type="PROSITE" id="PS51462"/>
    </source>
</evidence>
<evidence type="ECO:0000256" key="2">
    <source>
        <dbReference type="ARBA" id="ARBA00001946"/>
    </source>
</evidence>
<protein>
    <recommendedName>
        <fullName evidence="4">GDP-mannose pyrophosphatase</fullName>
    </recommendedName>
    <alternativeName>
        <fullName evidence="6">GDP-mannose hydrolase</fullName>
    </alternativeName>
    <alternativeName>
        <fullName evidence="7">GDPMK</fullName>
    </alternativeName>
</protein>
<dbReference type="Gene3D" id="3.90.79.10">
    <property type="entry name" value="Nucleoside Triphosphate Pyrophosphohydrolase"/>
    <property type="match status" value="1"/>
</dbReference>
<evidence type="ECO:0000256" key="6">
    <source>
        <dbReference type="ARBA" id="ARBA00032162"/>
    </source>
</evidence>
<evidence type="ECO:0000256" key="1">
    <source>
        <dbReference type="ARBA" id="ARBA00000847"/>
    </source>
</evidence>
<evidence type="ECO:0000313" key="10">
    <source>
        <dbReference type="EMBL" id="MFD2161100.1"/>
    </source>
</evidence>
<dbReference type="InterPro" id="IPR000086">
    <property type="entry name" value="NUDIX_hydrolase_dom"/>
</dbReference>
<comment type="caution">
    <text evidence="10">The sequence shown here is derived from an EMBL/GenBank/DDBJ whole genome shotgun (WGS) entry which is preliminary data.</text>
</comment>
<evidence type="ECO:0000256" key="5">
    <source>
        <dbReference type="ARBA" id="ARBA00022801"/>
    </source>
</evidence>
<dbReference type="PANTHER" id="PTHR11839">
    <property type="entry name" value="UDP/ADP-SUGAR PYROPHOSPHATASE"/>
    <property type="match status" value="1"/>
</dbReference>
<dbReference type="PROSITE" id="PS51462">
    <property type="entry name" value="NUDIX"/>
    <property type="match status" value="1"/>
</dbReference>
<dbReference type="CDD" id="cd03424">
    <property type="entry name" value="NUDIX_ADPRase_Nudt5_UGPPase_Nudt14"/>
    <property type="match status" value="1"/>
</dbReference>
<dbReference type="Pfam" id="PF00293">
    <property type="entry name" value="NUDIX"/>
    <property type="match status" value="1"/>
</dbReference>
<keyword evidence="5 8" id="KW-0378">Hydrolase</keyword>
<comment type="similarity">
    <text evidence="3">Belongs to the Nudix hydrolase family. NudK subfamily.</text>
</comment>
<keyword evidence="11" id="KW-1185">Reference proteome</keyword>
<dbReference type="PANTHER" id="PTHR11839:SF18">
    <property type="entry name" value="NUDIX HYDROLASE DOMAIN-CONTAINING PROTEIN"/>
    <property type="match status" value="1"/>
</dbReference>
<comment type="catalytic activity">
    <reaction evidence="1">
        <text>GDP-alpha-D-mannose + H2O = alpha-D-mannose 1-phosphate + GMP + 2 H(+)</text>
        <dbReference type="Rhea" id="RHEA:27978"/>
        <dbReference type="ChEBI" id="CHEBI:15377"/>
        <dbReference type="ChEBI" id="CHEBI:15378"/>
        <dbReference type="ChEBI" id="CHEBI:57527"/>
        <dbReference type="ChEBI" id="CHEBI:58115"/>
        <dbReference type="ChEBI" id="CHEBI:58409"/>
    </reaction>
</comment>
<evidence type="ECO:0000256" key="7">
    <source>
        <dbReference type="ARBA" id="ARBA00032272"/>
    </source>
</evidence>
<evidence type="ECO:0000313" key="11">
    <source>
        <dbReference type="Proteomes" id="UP001597387"/>
    </source>
</evidence>
<organism evidence="10 11">
    <name type="scientific">Paradesertivirga mongoliensis</name>
    <dbReference type="NCBI Taxonomy" id="2100740"/>
    <lineage>
        <taxon>Bacteria</taxon>
        <taxon>Pseudomonadati</taxon>
        <taxon>Bacteroidota</taxon>
        <taxon>Sphingobacteriia</taxon>
        <taxon>Sphingobacteriales</taxon>
        <taxon>Sphingobacteriaceae</taxon>
        <taxon>Paradesertivirga</taxon>
    </lineage>
</organism>
<evidence type="ECO:0000256" key="4">
    <source>
        <dbReference type="ARBA" id="ARBA00016377"/>
    </source>
</evidence>
<name>A0ABW4ZGD5_9SPHI</name>
<dbReference type="InterPro" id="IPR020476">
    <property type="entry name" value="Nudix_hydrolase"/>
</dbReference>
<proteinExistence type="inferred from homology"/>
<dbReference type="PRINTS" id="PR00502">
    <property type="entry name" value="NUDIXFAMILY"/>
</dbReference>
<reference evidence="11" key="1">
    <citation type="journal article" date="2019" name="Int. J. Syst. Evol. Microbiol.">
        <title>The Global Catalogue of Microorganisms (GCM) 10K type strain sequencing project: providing services to taxonomists for standard genome sequencing and annotation.</title>
        <authorList>
            <consortium name="The Broad Institute Genomics Platform"/>
            <consortium name="The Broad Institute Genome Sequencing Center for Infectious Disease"/>
            <person name="Wu L."/>
            <person name="Ma J."/>
        </authorList>
    </citation>
    <scope>NUCLEOTIDE SEQUENCE [LARGE SCALE GENOMIC DNA]</scope>
    <source>
        <strain evidence="11">KCTC 42217</strain>
    </source>
</reference>
<dbReference type="SUPFAM" id="SSF55811">
    <property type="entry name" value="Nudix"/>
    <property type="match status" value="1"/>
</dbReference>
<gene>
    <name evidence="10" type="ORF">ACFSJU_01785</name>
</gene>
<dbReference type="Proteomes" id="UP001597387">
    <property type="component" value="Unassembled WGS sequence"/>
</dbReference>
<sequence>MSSMSSALKWEKLSSRYLVKEQWATLRVDTCRMPDGTLIDDYYVLEYPNWVNAIALTEEGEVILIRQYRHAAEKVILELPGGCIDPGETPEKAIERELLEETGYQFESLEPLCILHANPSTSANITSSYLARGGRKVQEQHLDGREEIEVLTVNIDEFKDLVLNNQLPQALHASAAFHALLKLGKLG</sequence>
<dbReference type="InterPro" id="IPR020084">
    <property type="entry name" value="NUDIX_hydrolase_CS"/>
</dbReference>
<dbReference type="InterPro" id="IPR015797">
    <property type="entry name" value="NUDIX_hydrolase-like_dom_sf"/>
</dbReference>
<accession>A0ABW4ZGD5</accession>
<feature type="domain" description="Nudix hydrolase" evidence="9">
    <location>
        <begin position="46"/>
        <end position="175"/>
    </location>
</feature>
<dbReference type="PROSITE" id="PS00893">
    <property type="entry name" value="NUDIX_BOX"/>
    <property type="match status" value="1"/>
</dbReference>
<dbReference type="EMBL" id="JBHUHZ010000001">
    <property type="protein sequence ID" value="MFD2161100.1"/>
    <property type="molecule type" value="Genomic_DNA"/>
</dbReference>
<evidence type="ECO:0000256" key="3">
    <source>
        <dbReference type="ARBA" id="ARBA00007275"/>
    </source>
</evidence>
<evidence type="ECO:0000256" key="8">
    <source>
        <dbReference type="RuleBase" id="RU003476"/>
    </source>
</evidence>
<dbReference type="RefSeq" id="WP_255900139.1">
    <property type="nucleotide sequence ID" value="NZ_JAFMZO010000001.1"/>
</dbReference>